<evidence type="ECO:0000313" key="2">
    <source>
        <dbReference type="EMBL" id="PZM97696.1"/>
    </source>
</evidence>
<dbReference type="EMBL" id="QGUI01000294">
    <property type="protein sequence ID" value="PZM97696.1"/>
    <property type="molecule type" value="Genomic_DNA"/>
</dbReference>
<feature type="compositionally biased region" description="Polar residues" evidence="1">
    <location>
        <begin position="22"/>
        <end position="35"/>
    </location>
</feature>
<feature type="compositionally biased region" description="Basic and acidic residues" evidence="1">
    <location>
        <begin position="1"/>
        <end position="18"/>
    </location>
</feature>
<feature type="compositionally biased region" description="Low complexity" evidence="1">
    <location>
        <begin position="132"/>
        <end position="142"/>
    </location>
</feature>
<feature type="region of interest" description="Disordered" evidence="1">
    <location>
        <begin position="1"/>
        <end position="79"/>
    </location>
</feature>
<dbReference type="STRING" id="1111738.GCA_000427905_03664"/>
<organism evidence="2">
    <name type="scientific">Thermocrispum agreste</name>
    <dbReference type="NCBI Taxonomy" id="37925"/>
    <lineage>
        <taxon>Bacteria</taxon>
        <taxon>Bacillati</taxon>
        <taxon>Actinomycetota</taxon>
        <taxon>Actinomycetes</taxon>
        <taxon>Pseudonocardiales</taxon>
        <taxon>Pseudonocardiaceae</taxon>
        <taxon>Thermocrispum</taxon>
    </lineage>
</organism>
<protein>
    <submittedName>
        <fullName evidence="2">Uncharacterized protein</fullName>
    </submittedName>
</protein>
<comment type="caution">
    <text evidence="2">The sequence shown here is derived from an EMBL/GenBank/DDBJ whole genome shotgun (WGS) entry which is preliminary data.</text>
</comment>
<feature type="compositionally biased region" description="Low complexity" evidence="1">
    <location>
        <begin position="41"/>
        <end position="54"/>
    </location>
</feature>
<dbReference type="AlphaFoldDB" id="A0A2W4LPX0"/>
<reference evidence="2" key="1">
    <citation type="submission" date="2018-05" db="EMBL/GenBank/DDBJ databases">
        <authorList>
            <person name="Lanie J.A."/>
            <person name="Ng W.-L."/>
            <person name="Kazmierczak K.M."/>
            <person name="Andrzejewski T.M."/>
            <person name="Davidsen T.M."/>
            <person name="Wayne K.J."/>
            <person name="Tettelin H."/>
            <person name="Glass J.I."/>
            <person name="Rusch D."/>
            <person name="Podicherti R."/>
            <person name="Tsui H.-C.T."/>
            <person name="Winkler M.E."/>
        </authorList>
    </citation>
    <scope>NUCLEOTIDE SEQUENCE</scope>
    <source>
        <strain evidence="2">ZC4RG45</strain>
    </source>
</reference>
<accession>A0A2W4LPX0</accession>
<feature type="region of interest" description="Disordered" evidence="1">
    <location>
        <begin position="118"/>
        <end position="172"/>
    </location>
</feature>
<gene>
    <name evidence="2" type="ORF">DIU77_08920</name>
</gene>
<name>A0A2W4LPX0_9PSEU</name>
<proteinExistence type="predicted"/>
<evidence type="ECO:0000256" key="1">
    <source>
        <dbReference type="SAM" id="MobiDB-lite"/>
    </source>
</evidence>
<sequence length="361" mass="37086">MDAVADQRHDDQQPDPRDGQQASPGSQAGASTSADTPEGTAAGSPDAPGASSAPVPAPGGPPSVASGQHGPGDAQVPATQLDPEQLRLFQEFQQFQQFKRFQEFQQAQQQGLIPPATQQAGTALPAPPVQPPSAAVQQAGPAHTGQLQPAAAREVMPSAAGEANGQPTGKGKAPRWLVSLGGKILGALLMPPAIRGGGAIGIDYFLGGGDPVGPGGHATLGGKKAEGTKLYASNPYEAVRRVYDDIAQGATEDICYRFDEAAREQFASAFNHETCSDAAAELHSKVTDADSYAESLPSHVSNPQLGDEIEIDSCQVGIAPGGVVGGPALGVFTVSKIPNAEGDQWIITEYVPGPEKCPRKP</sequence>